<dbReference type="EMBL" id="JAEFCI010010494">
    <property type="protein sequence ID" value="KAG5457179.1"/>
    <property type="molecule type" value="Genomic_DNA"/>
</dbReference>
<evidence type="ECO:0000313" key="2">
    <source>
        <dbReference type="EMBL" id="KAG5457179.1"/>
    </source>
</evidence>
<evidence type="ECO:0000256" key="1">
    <source>
        <dbReference type="SAM" id="MobiDB-lite"/>
    </source>
</evidence>
<protein>
    <submittedName>
        <fullName evidence="2">Uncharacterized protein</fullName>
    </submittedName>
</protein>
<name>A0A8H8DFY9_9FUNG</name>
<keyword evidence="3" id="KW-1185">Reference proteome</keyword>
<evidence type="ECO:0000313" key="3">
    <source>
        <dbReference type="Proteomes" id="UP000673691"/>
    </source>
</evidence>
<sequence length="260" mass="27298">MLTRGTAPAACATNFPPGPAPSSPSSPSESAAAEGGGTDGNVCSSGPLAGAADRKDTRCRPHLRCRTLAAAAAAAAAPAYEEVPAQTRYVSQSDVPDADLRAVGRLEVFFDKPVSVKRPDPGRAVFGGSAAGSAAGPTATRSDVPAQQLSHMYLKNHYVHAIDIHALVDCSEVCRGWLPRWWTPDRCLSLSSRSFSVPVPSVKTQWKTLVEDKPLTASAHHNAGGQDGHLLDLKSVKAESPQGLVEFMLIDCPRVIPVEA</sequence>
<dbReference type="AlphaFoldDB" id="A0A8H8DFY9"/>
<proteinExistence type="predicted"/>
<feature type="region of interest" description="Disordered" evidence="1">
    <location>
        <begin position="1"/>
        <end position="57"/>
    </location>
</feature>
<dbReference type="Proteomes" id="UP000673691">
    <property type="component" value="Unassembled WGS sequence"/>
</dbReference>
<reference evidence="2 3" key="1">
    <citation type="journal article" name="Sci. Rep.">
        <title>Genome-scale phylogenetic analyses confirm Olpidium as the closest living zoosporic fungus to the non-flagellated, terrestrial fungi.</title>
        <authorList>
            <person name="Chang Y."/>
            <person name="Rochon D."/>
            <person name="Sekimoto S."/>
            <person name="Wang Y."/>
            <person name="Chovatia M."/>
            <person name="Sandor L."/>
            <person name="Salamov A."/>
            <person name="Grigoriev I.V."/>
            <person name="Stajich J.E."/>
            <person name="Spatafora J.W."/>
        </authorList>
    </citation>
    <scope>NUCLEOTIDE SEQUENCE [LARGE SCALE GENOMIC DNA]</scope>
    <source>
        <strain evidence="2">S191</strain>
    </source>
</reference>
<organism evidence="2 3">
    <name type="scientific">Olpidium bornovanus</name>
    <dbReference type="NCBI Taxonomy" id="278681"/>
    <lineage>
        <taxon>Eukaryota</taxon>
        <taxon>Fungi</taxon>
        <taxon>Fungi incertae sedis</taxon>
        <taxon>Olpidiomycota</taxon>
        <taxon>Olpidiomycotina</taxon>
        <taxon>Olpidiomycetes</taxon>
        <taxon>Olpidiales</taxon>
        <taxon>Olpidiaceae</taxon>
        <taxon>Olpidium</taxon>
    </lineage>
</organism>
<accession>A0A8H8DFY9</accession>
<comment type="caution">
    <text evidence="2">The sequence shown here is derived from an EMBL/GenBank/DDBJ whole genome shotgun (WGS) entry which is preliminary data.</text>
</comment>
<gene>
    <name evidence="2" type="ORF">BJ554DRAFT_2874</name>
</gene>